<gene>
    <name evidence="2" type="ORF">SAMN05216289_101141</name>
</gene>
<dbReference type="STRING" id="578942.SAMN05216289_101141"/>
<dbReference type="Gene3D" id="2.60.40.420">
    <property type="entry name" value="Cupredoxins - blue copper proteins"/>
    <property type="match status" value="1"/>
</dbReference>
<feature type="chain" id="PRO_5011561350" description="Plastocyanin" evidence="1">
    <location>
        <begin position="27"/>
        <end position="148"/>
    </location>
</feature>
<reference evidence="2 3" key="1">
    <citation type="submission" date="2016-10" db="EMBL/GenBank/DDBJ databases">
        <authorList>
            <person name="de Groot N.N."/>
        </authorList>
    </citation>
    <scope>NUCLEOTIDE SEQUENCE [LARGE SCALE GENOMIC DNA]</scope>
    <source>
        <strain evidence="2 3">CGMCC 1.7659</strain>
    </source>
</reference>
<dbReference type="Proteomes" id="UP000198575">
    <property type="component" value="Unassembled WGS sequence"/>
</dbReference>
<name>A0A1I4V5N2_9GAMM</name>
<evidence type="ECO:0008006" key="4">
    <source>
        <dbReference type="Google" id="ProtNLM"/>
    </source>
</evidence>
<sequence>MNAVRRPLPRGLFALLALLVPTLAAALNNCLEGDFVDQRGLADIQIANDDPTNPFRYRPRCVTVSEGTRIMFRAVPNFGMHPLFGGVVVAGQATIDPESPIGSASSGTTAERQIFDSGEFPYFCDVHFGSGMIGSIRVVPQLFADGFD</sequence>
<keyword evidence="1" id="KW-0732">Signal</keyword>
<feature type="signal peptide" evidence="1">
    <location>
        <begin position="1"/>
        <end position="26"/>
    </location>
</feature>
<dbReference type="InterPro" id="IPR008972">
    <property type="entry name" value="Cupredoxin"/>
</dbReference>
<evidence type="ECO:0000256" key="1">
    <source>
        <dbReference type="SAM" id="SignalP"/>
    </source>
</evidence>
<accession>A0A1I4V5N2</accession>
<dbReference type="AlphaFoldDB" id="A0A1I4V5N2"/>
<evidence type="ECO:0000313" key="3">
    <source>
        <dbReference type="Proteomes" id="UP000198575"/>
    </source>
</evidence>
<evidence type="ECO:0000313" key="2">
    <source>
        <dbReference type="EMBL" id="SFM96471.1"/>
    </source>
</evidence>
<protein>
    <recommendedName>
        <fullName evidence="4">Plastocyanin</fullName>
    </recommendedName>
</protein>
<dbReference type="RefSeq" id="WP_092403961.1">
    <property type="nucleotide sequence ID" value="NZ_FOVF01000001.1"/>
</dbReference>
<organism evidence="2 3">
    <name type="scientific">Dokdonella immobilis</name>
    <dbReference type="NCBI Taxonomy" id="578942"/>
    <lineage>
        <taxon>Bacteria</taxon>
        <taxon>Pseudomonadati</taxon>
        <taxon>Pseudomonadota</taxon>
        <taxon>Gammaproteobacteria</taxon>
        <taxon>Lysobacterales</taxon>
        <taxon>Rhodanobacteraceae</taxon>
        <taxon>Dokdonella</taxon>
    </lineage>
</organism>
<proteinExistence type="predicted"/>
<dbReference type="OrthoDB" id="5521626at2"/>
<dbReference type="SUPFAM" id="SSF49503">
    <property type="entry name" value="Cupredoxins"/>
    <property type="match status" value="1"/>
</dbReference>
<keyword evidence="3" id="KW-1185">Reference proteome</keyword>
<dbReference type="EMBL" id="FOVF01000001">
    <property type="protein sequence ID" value="SFM96471.1"/>
    <property type="molecule type" value="Genomic_DNA"/>
</dbReference>